<dbReference type="InterPro" id="IPR003593">
    <property type="entry name" value="AAA+_ATPase"/>
</dbReference>
<dbReference type="Gene3D" id="1.20.1560.10">
    <property type="entry name" value="ABC transporter type 1, transmembrane domain"/>
    <property type="match status" value="1"/>
</dbReference>
<evidence type="ECO:0000256" key="8">
    <source>
        <dbReference type="ARBA" id="ARBA00023136"/>
    </source>
</evidence>
<feature type="domain" description="ABC transporter" evidence="10">
    <location>
        <begin position="464"/>
        <end position="698"/>
    </location>
</feature>
<keyword evidence="5" id="KW-0547">Nucleotide-binding</keyword>
<gene>
    <name evidence="12" type="ORF">SAMN05216463_11240</name>
</gene>
<sequence>MKSILFDQLVKRIEGDRQAMNQAADIFRGMIDRKVWRQINQQREIPTDINELDEALYNQRIFFRQVKLEGRWWATCSGKLLAFTSDGDVPVILTPHFSDYSFPDPKSGKQVFVRQHADMLKPEAFTLCYPLPDKELTLTSLISYALRQLNVYDYAYALLACLGLTLLTMFTPYVCKLLFNEVIPSGDSSQLLPITILLFSAAFGLVMVQLTRNLIVIRMKDKVEYNMQAPLMTRLLMLPATFFKQYAPGDLSNRILSVVRLSSQITEDMLSTMLTFMFTAVLFIQFFTYGGQLLYTGIMILALYMLVIYIQYYYWSKVQTSVNSNISKLKGLVFSLVSGAQKIRTNGAEARAYKHWALAYEPSDPFSSRHPRMFTFSSSLSYNMRLLPMIVTMIAAWHYGLGLSDYIAYCSVLAIATQAVEQFQSIIKEMSLLAPEIKLCKPILQTKTEMQANTVMMKDVSGNIDISGLKFRYDEDMPYLFNGLNLHIAPGDYVALVGPSGCGKSTLVRLMLGFEQAESGSIFYDQHNLNDISKPSLRQNCVSICLQDGNLVEGTIRENILFGNTGLSDDDVWEAVRQVALEDDIKRMPNGLDTHISADGQGVSGGQRQRILIARALIRKPKILFLDEATSALDNISQHIITENLAKMKCTRITIAHRMSTIRECNRIIVLNDGRVAEDGSYEKLMAKGGLLSEMIKRQKL</sequence>
<dbReference type="Pfam" id="PF00005">
    <property type="entry name" value="ABC_tran"/>
    <property type="match status" value="1"/>
</dbReference>
<evidence type="ECO:0000256" key="2">
    <source>
        <dbReference type="ARBA" id="ARBA00022448"/>
    </source>
</evidence>
<keyword evidence="8 9" id="KW-0472">Membrane</keyword>
<dbReference type="InterPro" id="IPR039421">
    <property type="entry name" value="Type_1_exporter"/>
</dbReference>
<dbReference type="FunFam" id="3.40.50.300:FF:000299">
    <property type="entry name" value="ABC transporter ATP-binding protein/permease"/>
    <property type="match status" value="1"/>
</dbReference>
<dbReference type="Gene3D" id="3.40.50.300">
    <property type="entry name" value="P-loop containing nucleotide triphosphate hydrolases"/>
    <property type="match status" value="1"/>
</dbReference>
<feature type="transmembrane region" description="Helical" evidence="9">
    <location>
        <begin position="293"/>
        <end position="315"/>
    </location>
</feature>
<dbReference type="SMART" id="SM00382">
    <property type="entry name" value="AAA"/>
    <property type="match status" value="1"/>
</dbReference>
<name>A0A1M6VBW8_XYLRU</name>
<dbReference type="Pfam" id="PF00664">
    <property type="entry name" value="ABC_membrane"/>
    <property type="match status" value="1"/>
</dbReference>
<proteinExistence type="predicted"/>
<dbReference type="PROSITE" id="PS00211">
    <property type="entry name" value="ABC_TRANSPORTER_1"/>
    <property type="match status" value="1"/>
</dbReference>
<evidence type="ECO:0000256" key="7">
    <source>
        <dbReference type="ARBA" id="ARBA00022989"/>
    </source>
</evidence>
<dbReference type="RefSeq" id="WP_175549464.1">
    <property type="nucleotide sequence ID" value="NZ_FRBD01000012.1"/>
</dbReference>
<feature type="domain" description="ABC transmembrane type-1" evidence="11">
    <location>
        <begin position="157"/>
        <end position="357"/>
    </location>
</feature>
<keyword evidence="3" id="KW-1003">Cell membrane</keyword>
<keyword evidence="2" id="KW-0813">Transport</keyword>
<dbReference type="InterPro" id="IPR027417">
    <property type="entry name" value="P-loop_NTPase"/>
</dbReference>
<feature type="transmembrane region" description="Helical" evidence="9">
    <location>
        <begin position="269"/>
        <end position="287"/>
    </location>
</feature>
<dbReference type="InterPro" id="IPR017871">
    <property type="entry name" value="ABC_transporter-like_CS"/>
</dbReference>
<evidence type="ECO:0000259" key="10">
    <source>
        <dbReference type="PROSITE" id="PS50893"/>
    </source>
</evidence>
<dbReference type="AlphaFoldDB" id="A0A1M6VBW8"/>
<protein>
    <submittedName>
        <fullName evidence="12">NHLM bacteriocin system ABC transporter, ATP-binding protein</fullName>
    </submittedName>
</protein>
<organism evidence="12 13">
    <name type="scientific">Xylanibacter ruminicola</name>
    <name type="common">Prevotella ruminicola</name>
    <dbReference type="NCBI Taxonomy" id="839"/>
    <lineage>
        <taxon>Bacteria</taxon>
        <taxon>Pseudomonadati</taxon>
        <taxon>Bacteroidota</taxon>
        <taxon>Bacteroidia</taxon>
        <taxon>Bacteroidales</taxon>
        <taxon>Prevotellaceae</taxon>
        <taxon>Xylanibacter</taxon>
    </lineage>
</organism>
<evidence type="ECO:0000256" key="5">
    <source>
        <dbReference type="ARBA" id="ARBA00022741"/>
    </source>
</evidence>
<feature type="transmembrane region" description="Helical" evidence="9">
    <location>
        <begin position="154"/>
        <end position="179"/>
    </location>
</feature>
<dbReference type="SUPFAM" id="SSF90123">
    <property type="entry name" value="ABC transporter transmembrane region"/>
    <property type="match status" value="1"/>
</dbReference>
<evidence type="ECO:0000259" key="11">
    <source>
        <dbReference type="PROSITE" id="PS50929"/>
    </source>
</evidence>
<reference evidence="12 13" key="1">
    <citation type="submission" date="2016-11" db="EMBL/GenBank/DDBJ databases">
        <authorList>
            <person name="Jaros S."/>
            <person name="Januszkiewicz K."/>
            <person name="Wedrychowicz H."/>
        </authorList>
    </citation>
    <scope>NUCLEOTIDE SEQUENCE [LARGE SCALE GENOMIC DNA]</scope>
    <source>
        <strain evidence="12 13">KHT3</strain>
    </source>
</reference>
<dbReference type="SUPFAM" id="SSF52540">
    <property type="entry name" value="P-loop containing nucleoside triphosphate hydrolases"/>
    <property type="match status" value="1"/>
</dbReference>
<dbReference type="GO" id="GO:0140359">
    <property type="term" value="F:ABC-type transporter activity"/>
    <property type="evidence" value="ECO:0007669"/>
    <property type="project" value="InterPro"/>
</dbReference>
<dbReference type="PANTHER" id="PTHR24221">
    <property type="entry name" value="ATP-BINDING CASSETTE SUB-FAMILY B"/>
    <property type="match status" value="1"/>
</dbReference>
<dbReference type="GO" id="GO:0016887">
    <property type="term" value="F:ATP hydrolysis activity"/>
    <property type="evidence" value="ECO:0007669"/>
    <property type="project" value="InterPro"/>
</dbReference>
<comment type="subcellular location">
    <subcellularLocation>
        <location evidence="1">Cell membrane</location>
        <topology evidence="1">Multi-pass membrane protein</topology>
    </subcellularLocation>
</comment>
<dbReference type="GO" id="GO:0034040">
    <property type="term" value="F:ATPase-coupled lipid transmembrane transporter activity"/>
    <property type="evidence" value="ECO:0007669"/>
    <property type="project" value="TreeGrafter"/>
</dbReference>
<evidence type="ECO:0000313" key="13">
    <source>
        <dbReference type="Proteomes" id="UP000184130"/>
    </source>
</evidence>
<dbReference type="GO" id="GO:0005886">
    <property type="term" value="C:plasma membrane"/>
    <property type="evidence" value="ECO:0007669"/>
    <property type="project" value="UniProtKB-SubCell"/>
</dbReference>
<dbReference type="EMBL" id="FRBD01000012">
    <property type="protein sequence ID" value="SHK78970.1"/>
    <property type="molecule type" value="Genomic_DNA"/>
</dbReference>
<dbReference type="InterPro" id="IPR011527">
    <property type="entry name" value="ABC1_TM_dom"/>
</dbReference>
<feature type="transmembrane region" description="Helical" evidence="9">
    <location>
        <begin position="382"/>
        <end position="400"/>
    </location>
</feature>
<evidence type="ECO:0000256" key="1">
    <source>
        <dbReference type="ARBA" id="ARBA00004651"/>
    </source>
</evidence>
<accession>A0A1M6VBW8</accession>
<evidence type="ECO:0000313" key="12">
    <source>
        <dbReference type="EMBL" id="SHK78970.1"/>
    </source>
</evidence>
<dbReference type="PROSITE" id="PS50929">
    <property type="entry name" value="ABC_TM1F"/>
    <property type="match status" value="1"/>
</dbReference>
<keyword evidence="7 9" id="KW-1133">Transmembrane helix</keyword>
<dbReference type="InterPro" id="IPR036640">
    <property type="entry name" value="ABC1_TM_sf"/>
</dbReference>
<dbReference type="Proteomes" id="UP000184130">
    <property type="component" value="Unassembled WGS sequence"/>
</dbReference>
<keyword evidence="6 12" id="KW-0067">ATP-binding</keyword>
<feature type="transmembrane region" description="Helical" evidence="9">
    <location>
        <begin position="191"/>
        <end position="210"/>
    </location>
</feature>
<dbReference type="InterPro" id="IPR003439">
    <property type="entry name" value="ABC_transporter-like_ATP-bd"/>
</dbReference>
<evidence type="ECO:0000256" key="3">
    <source>
        <dbReference type="ARBA" id="ARBA00022475"/>
    </source>
</evidence>
<evidence type="ECO:0000256" key="9">
    <source>
        <dbReference type="SAM" id="Phobius"/>
    </source>
</evidence>
<dbReference type="PANTHER" id="PTHR24221:SF654">
    <property type="entry name" value="ATP-BINDING CASSETTE SUB-FAMILY B MEMBER 6"/>
    <property type="match status" value="1"/>
</dbReference>
<dbReference type="PROSITE" id="PS50893">
    <property type="entry name" value="ABC_TRANSPORTER_2"/>
    <property type="match status" value="1"/>
</dbReference>
<dbReference type="GO" id="GO:0005524">
    <property type="term" value="F:ATP binding"/>
    <property type="evidence" value="ECO:0007669"/>
    <property type="project" value="UniProtKB-KW"/>
</dbReference>
<evidence type="ECO:0000256" key="4">
    <source>
        <dbReference type="ARBA" id="ARBA00022692"/>
    </source>
</evidence>
<keyword evidence="4 9" id="KW-0812">Transmembrane</keyword>
<evidence type="ECO:0000256" key="6">
    <source>
        <dbReference type="ARBA" id="ARBA00022840"/>
    </source>
</evidence>